<dbReference type="PANTHER" id="PTHR35046">
    <property type="entry name" value="ZINC KNUCKLE (CCHC-TYPE) FAMILY PROTEIN"/>
    <property type="match status" value="1"/>
</dbReference>
<sequence>MITDIKQYIKTCNLCQKGKRLNHSPFGVLQPLPIPTQIWAELCMDFITHLPLSEGYTNILVVVARLTKGAHFAPITTLTRPVVARVFWDNIRKLHGLPYIIITDRDPVFLSKFWKVLFTQQGTKLSYNSAYHPETDGQT</sequence>
<evidence type="ECO:0000313" key="3">
    <source>
        <dbReference type="Proteomes" id="UP001418222"/>
    </source>
</evidence>
<dbReference type="InterPro" id="IPR012337">
    <property type="entry name" value="RNaseH-like_sf"/>
</dbReference>
<dbReference type="SUPFAM" id="SSF53098">
    <property type="entry name" value="Ribonuclease H-like"/>
    <property type="match status" value="1"/>
</dbReference>
<organism evidence="2 3">
    <name type="scientific">Platanthera zijinensis</name>
    <dbReference type="NCBI Taxonomy" id="2320716"/>
    <lineage>
        <taxon>Eukaryota</taxon>
        <taxon>Viridiplantae</taxon>
        <taxon>Streptophyta</taxon>
        <taxon>Embryophyta</taxon>
        <taxon>Tracheophyta</taxon>
        <taxon>Spermatophyta</taxon>
        <taxon>Magnoliopsida</taxon>
        <taxon>Liliopsida</taxon>
        <taxon>Asparagales</taxon>
        <taxon>Orchidaceae</taxon>
        <taxon>Orchidoideae</taxon>
        <taxon>Orchideae</taxon>
        <taxon>Orchidinae</taxon>
        <taxon>Platanthera</taxon>
    </lineage>
</organism>
<comment type="caution">
    <text evidence="2">The sequence shown here is derived from an EMBL/GenBank/DDBJ whole genome shotgun (WGS) entry which is preliminary data.</text>
</comment>
<dbReference type="GO" id="GO:0015074">
    <property type="term" value="P:DNA integration"/>
    <property type="evidence" value="ECO:0007669"/>
    <property type="project" value="InterPro"/>
</dbReference>
<evidence type="ECO:0000313" key="2">
    <source>
        <dbReference type="EMBL" id="KAK8957201.1"/>
    </source>
</evidence>
<evidence type="ECO:0000259" key="1">
    <source>
        <dbReference type="PROSITE" id="PS50994"/>
    </source>
</evidence>
<dbReference type="AlphaFoldDB" id="A0AAP0C0L5"/>
<dbReference type="PANTHER" id="PTHR35046:SF18">
    <property type="entry name" value="RNA-DIRECTED DNA POLYMERASE"/>
    <property type="match status" value="1"/>
</dbReference>
<name>A0AAP0C0L5_9ASPA</name>
<gene>
    <name evidence="2" type="ORF">KSP39_PZI000337</name>
</gene>
<dbReference type="EMBL" id="JBBWWQ010000001">
    <property type="protein sequence ID" value="KAK8957201.1"/>
    <property type="molecule type" value="Genomic_DNA"/>
</dbReference>
<dbReference type="Proteomes" id="UP001418222">
    <property type="component" value="Unassembled WGS sequence"/>
</dbReference>
<dbReference type="Gene3D" id="3.30.420.10">
    <property type="entry name" value="Ribonuclease H-like superfamily/Ribonuclease H"/>
    <property type="match status" value="1"/>
</dbReference>
<reference evidence="2 3" key="1">
    <citation type="journal article" date="2022" name="Nat. Plants">
        <title>Genomes of leafy and leafless Platanthera orchids illuminate the evolution of mycoheterotrophy.</title>
        <authorList>
            <person name="Li M.H."/>
            <person name="Liu K.W."/>
            <person name="Li Z."/>
            <person name="Lu H.C."/>
            <person name="Ye Q.L."/>
            <person name="Zhang D."/>
            <person name="Wang J.Y."/>
            <person name="Li Y.F."/>
            <person name="Zhong Z.M."/>
            <person name="Liu X."/>
            <person name="Yu X."/>
            <person name="Liu D.K."/>
            <person name="Tu X.D."/>
            <person name="Liu B."/>
            <person name="Hao Y."/>
            <person name="Liao X.Y."/>
            <person name="Jiang Y.T."/>
            <person name="Sun W.H."/>
            <person name="Chen J."/>
            <person name="Chen Y.Q."/>
            <person name="Ai Y."/>
            <person name="Zhai J.W."/>
            <person name="Wu S.S."/>
            <person name="Zhou Z."/>
            <person name="Hsiao Y.Y."/>
            <person name="Wu W.L."/>
            <person name="Chen Y.Y."/>
            <person name="Lin Y.F."/>
            <person name="Hsu J.L."/>
            <person name="Li C.Y."/>
            <person name="Wang Z.W."/>
            <person name="Zhao X."/>
            <person name="Zhong W.Y."/>
            <person name="Ma X.K."/>
            <person name="Ma L."/>
            <person name="Huang J."/>
            <person name="Chen G.Z."/>
            <person name="Huang M.Z."/>
            <person name="Huang L."/>
            <person name="Peng D.H."/>
            <person name="Luo Y.B."/>
            <person name="Zou S.Q."/>
            <person name="Chen S.P."/>
            <person name="Lan S."/>
            <person name="Tsai W.C."/>
            <person name="Van de Peer Y."/>
            <person name="Liu Z.J."/>
        </authorList>
    </citation>
    <scope>NUCLEOTIDE SEQUENCE [LARGE SCALE GENOMIC DNA]</scope>
    <source>
        <strain evidence="2">Lor287</strain>
    </source>
</reference>
<accession>A0AAP0C0L5</accession>
<dbReference type="GO" id="GO:0003676">
    <property type="term" value="F:nucleic acid binding"/>
    <property type="evidence" value="ECO:0007669"/>
    <property type="project" value="InterPro"/>
</dbReference>
<dbReference type="InterPro" id="IPR001584">
    <property type="entry name" value="Integrase_cat-core"/>
</dbReference>
<dbReference type="PROSITE" id="PS50994">
    <property type="entry name" value="INTEGRASE"/>
    <property type="match status" value="1"/>
</dbReference>
<keyword evidence="3" id="KW-1185">Reference proteome</keyword>
<feature type="domain" description="Integrase catalytic" evidence="1">
    <location>
        <begin position="29"/>
        <end position="139"/>
    </location>
</feature>
<dbReference type="InterPro" id="IPR036397">
    <property type="entry name" value="RNaseH_sf"/>
</dbReference>
<protein>
    <recommendedName>
        <fullName evidence="1">Integrase catalytic domain-containing protein</fullName>
    </recommendedName>
</protein>
<proteinExistence type="predicted"/>